<feature type="repeat" description="WD" evidence="6">
    <location>
        <begin position="529"/>
        <end position="568"/>
    </location>
</feature>
<dbReference type="Gene3D" id="2.130.10.10">
    <property type="entry name" value="YVTN repeat-like/Quinoprotein amine dehydrogenase"/>
    <property type="match status" value="3"/>
</dbReference>
<dbReference type="OrthoDB" id="727118at2759"/>
<evidence type="ECO:0000256" key="6">
    <source>
        <dbReference type="PROSITE-ProRule" id="PRU00221"/>
    </source>
</evidence>
<dbReference type="SUPFAM" id="SSF50978">
    <property type="entry name" value="WD40 repeat-like"/>
    <property type="match status" value="1"/>
</dbReference>
<evidence type="ECO:0000256" key="7">
    <source>
        <dbReference type="SAM" id="Coils"/>
    </source>
</evidence>
<dbReference type="SMR" id="A0A0Q9XGU9"/>
<comment type="similarity">
    <text evidence="1">Belongs to the WD repeat striatin family.</text>
</comment>
<keyword evidence="2 6" id="KW-0853">WD repeat</keyword>
<dbReference type="PANTHER" id="PTHR15653:SF0">
    <property type="entry name" value="CONNECTOR OF KINASE TO AP-1, ISOFORM E"/>
    <property type="match status" value="1"/>
</dbReference>
<dbReference type="SMART" id="SM00320">
    <property type="entry name" value="WD40"/>
    <property type="match status" value="7"/>
</dbReference>
<dbReference type="PROSITE" id="PS50082">
    <property type="entry name" value="WD_REPEATS_2"/>
    <property type="match status" value="4"/>
</dbReference>
<organism evidence="10 11">
    <name type="scientific">Drosophila mojavensis</name>
    <name type="common">Fruit fly</name>
    <dbReference type="NCBI Taxonomy" id="7230"/>
    <lineage>
        <taxon>Eukaryota</taxon>
        <taxon>Metazoa</taxon>
        <taxon>Ecdysozoa</taxon>
        <taxon>Arthropoda</taxon>
        <taxon>Hexapoda</taxon>
        <taxon>Insecta</taxon>
        <taxon>Pterygota</taxon>
        <taxon>Neoptera</taxon>
        <taxon>Endopterygota</taxon>
        <taxon>Diptera</taxon>
        <taxon>Brachycera</taxon>
        <taxon>Muscomorpha</taxon>
        <taxon>Ephydroidea</taxon>
        <taxon>Drosophilidae</taxon>
        <taxon>Drosophila</taxon>
    </lineage>
</organism>
<dbReference type="InterPro" id="IPR051488">
    <property type="entry name" value="WD_repeat_striatin"/>
</dbReference>
<dbReference type="FunFam" id="1.20.5.300:FF:000004">
    <property type="entry name" value="Uncharacterized protein, isoform B"/>
    <property type="match status" value="1"/>
</dbReference>
<protein>
    <submittedName>
        <fullName evidence="10">Uncharacterized protein, isoform F</fullName>
    </submittedName>
</protein>
<dbReference type="InterPro" id="IPR001680">
    <property type="entry name" value="WD40_rpt"/>
</dbReference>
<evidence type="ECO:0000313" key="10">
    <source>
        <dbReference type="EMBL" id="KRG03473.1"/>
    </source>
</evidence>
<keyword evidence="4" id="KW-0112">Calmodulin-binding</keyword>
<dbReference type="CDD" id="cd00200">
    <property type="entry name" value="WD40"/>
    <property type="match status" value="1"/>
</dbReference>
<accession>A0A0Q9XGU9</accession>
<feature type="domain" description="Striatin N-terminal" evidence="9">
    <location>
        <begin position="97"/>
        <end position="231"/>
    </location>
</feature>
<dbReference type="Gene3D" id="1.20.5.300">
    <property type="match status" value="1"/>
</dbReference>
<keyword evidence="3" id="KW-0677">Repeat</keyword>
<gene>
    <name evidence="10" type="primary">Dmoj\GI17915</name>
    <name evidence="10" type="ORF">Dmoj_GI17915</name>
</gene>
<dbReference type="FunFam" id="2.130.10.10:FF:000498">
    <property type="entry name" value="Striatin 3"/>
    <property type="match status" value="1"/>
</dbReference>
<dbReference type="AlphaFoldDB" id="A0A0Q9XGU9"/>
<evidence type="ECO:0000259" key="9">
    <source>
        <dbReference type="Pfam" id="PF08232"/>
    </source>
</evidence>
<keyword evidence="11" id="KW-1185">Reference proteome</keyword>
<proteinExistence type="inferred from homology"/>
<evidence type="ECO:0000256" key="2">
    <source>
        <dbReference type="ARBA" id="ARBA00022574"/>
    </source>
</evidence>
<dbReference type="PROSITE" id="PS50294">
    <property type="entry name" value="WD_REPEATS_REGION"/>
    <property type="match status" value="3"/>
</dbReference>
<dbReference type="Proteomes" id="UP000009192">
    <property type="component" value="Unassembled WGS sequence"/>
</dbReference>
<keyword evidence="5 7" id="KW-0175">Coiled coil</keyword>
<evidence type="ECO:0000256" key="5">
    <source>
        <dbReference type="ARBA" id="ARBA00023054"/>
    </source>
</evidence>
<feature type="repeat" description="WD" evidence="6">
    <location>
        <begin position="476"/>
        <end position="509"/>
    </location>
</feature>
<evidence type="ECO:0000256" key="1">
    <source>
        <dbReference type="ARBA" id="ARBA00009616"/>
    </source>
</evidence>
<dbReference type="PRINTS" id="PR00320">
    <property type="entry name" value="GPROTEINBRPT"/>
</dbReference>
<feature type="compositionally biased region" description="Gly residues" evidence="8">
    <location>
        <begin position="253"/>
        <end position="268"/>
    </location>
</feature>
<feature type="region of interest" description="Disordered" evidence="8">
    <location>
        <begin position="251"/>
        <end position="290"/>
    </location>
</feature>
<feature type="coiled-coil region" evidence="7">
    <location>
        <begin position="123"/>
        <end position="164"/>
    </location>
</feature>
<dbReference type="PANTHER" id="PTHR15653">
    <property type="entry name" value="STRIATIN"/>
    <property type="match status" value="1"/>
</dbReference>
<name>A0A0Q9XGU9_DROMO</name>
<sequence>MGTNSGATAGINNKPVGGAAVLGVGVANSAILTNSLGSSGGGGLSISGLGGQNANVGGLVGGMGGAGGGTGNNGSDDSMGGPGGGPNNQQATTPQYTIPGILHFIQHEWSRFELERSQWDVDRAELQARIAMLLGERKCLESLKSDLTRRIKMLEYALRQERAKFYRLKYGTDPPQLNEFKPSSNDDGGIGTDVATDSEVPYSSVSNTTWRQGRQMLRQYLAEIGYTDNIIDVRSNRVRSILGLNNNADHDGVGGGGGGNAGGIGSGGENLSPNINGNESNKRASESEVQQSNDAIILDTEAAVMANFEFLGPTEMSDDDEISDDLEMVATDNEDTDVKMAKRPKSGKDMLTEDLEAEVGEQLLNDMNLITEEVDGSLGLGELAQLTVNNESDGAYDANAKDGTGGSAGGAGYRKTWNAKYTLRSHFDGVRSLIFHPEEPVLITASEDNTLKLWNLQKTVQAKKSASLDVEPLYTFRAHTGPVLCLGMSSSGETCYSGGLDGNIECWQLPSPNIDPYDCYDPNVHSGTLEGHTDAVWGLTTMQNNIVSCSADGTVKLWSPYTKEPLLRTYTAAEAEGGPSSVDFVRNEVDHIVVAYNSAHCIIYDTETGKQVIKLEASQEMSGNTGKFINKVVSHPTLPITITAHEDRHIRFWDNTSGTLVHSMVAHLEPVTSLAVDAHGLYLLSGSHDCSIRLWNLDNKTCVQEITAHRKKFDESIFDVAFHATKPYIASAGADGLAKVFV</sequence>
<dbReference type="InterPro" id="IPR036322">
    <property type="entry name" value="WD40_repeat_dom_sf"/>
</dbReference>
<evidence type="ECO:0000256" key="8">
    <source>
        <dbReference type="SAM" id="MobiDB-lite"/>
    </source>
</evidence>
<dbReference type="GO" id="GO:0005516">
    <property type="term" value="F:calmodulin binding"/>
    <property type="evidence" value="ECO:0007669"/>
    <property type="project" value="UniProtKB-KW"/>
</dbReference>
<feature type="repeat" description="WD" evidence="6">
    <location>
        <begin position="423"/>
        <end position="464"/>
    </location>
</feature>
<evidence type="ECO:0000313" key="11">
    <source>
        <dbReference type="Proteomes" id="UP000009192"/>
    </source>
</evidence>
<dbReference type="InterPro" id="IPR015943">
    <property type="entry name" value="WD40/YVTN_repeat-like_dom_sf"/>
</dbReference>
<feature type="region of interest" description="Disordered" evidence="8">
    <location>
        <begin position="67"/>
        <end position="94"/>
    </location>
</feature>
<dbReference type="InterPro" id="IPR020472">
    <property type="entry name" value="WD40_PAC1"/>
</dbReference>
<reference evidence="10 11" key="1">
    <citation type="journal article" date="2007" name="Nature">
        <title>Evolution of genes and genomes on the Drosophila phylogeny.</title>
        <authorList>
            <consortium name="Drosophila 12 Genomes Consortium"/>
            <person name="Clark A.G."/>
            <person name="Eisen M.B."/>
            <person name="Smith D.R."/>
            <person name="Bergman C.M."/>
            <person name="Oliver B."/>
            <person name="Markow T.A."/>
            <person name="Kaufman T.C."/>
            <person name="Kellis M."/>
            <person name="Gelbart W."/>
            <person name="Iyer V.N."/>
            <person name="Pollard D.A."/>
            <person name="Sackton T.B."/>
            <person name="Larracuente A.M."/>
            <person name="Singh N.D."/>
            <person name="Abad J.P."/>
            <person name="Abt D.N."/>
            <person name="Adryan B."/>
            <person name="Aguade M."/>
            <person name="Akashi H."/>
            <person name="Anderson W.W."/>
            <person name="Aquadro C.F."/>
            <person name="Ardell D.H."/>
            <person name="Arguello R."/>
            <person name="Artieri C.G."/>
            <person name="Barbash D.A."/>
            <person name="Barker D."/>
            <person name="Barsanti P."/>
            <person name="Batterham P."/>
            <person name="Batzoglou S."/>
            <person name="Begun D."/>
            <person name="Bhutkar A."/>
            <person name="Blanco E."/>
            <person name="Bosak S.A."/>
            <person name="Bradley R.K."/>
            <person name="Brand A.D."/>
            <person name="Brent M.R."/>
            <person name="Brooks A.N."/>
            <person name="Brown R.H."/>
            <person name="Butlin R.K."/>
            <person name="Caggese C."/>
            <person name="Calvi B.R."/>
            <person name="Bernardo de Carvalho A."/>
            <person name="Caspi A."/>
            <person name="Castrezana S."/>
            <person name="Celniker S.E."/>
            <person name="Chang J.L."/>
            <person name="Chapple C."/>
            <person name="Chatterji S."/>
            <person name="Chinwalla A."/>
            <person name="Civetta A."/>
            <person name="Clifton S.W."/>
            <person name="Comeron J.M."/>
            <person name="Costello J.C."/>
            <person name="Coyne J.A."/>
            <person name="Daub J."/>
            <person name="David R.G."/>
            <person name="Delcher A.L."/>
            <person name="Delehaunty K."/>
            <person name="Do C.B."/>
            <person name="Ebling H."/>
            <person name="Edwards K."/>
            <person name="Eickbush T."/>
            <person name="Evans J.D."/>
            <person name="Filipski A."/>
            <person name="Findeiss S."/>
            <person name="Freyhult E."/>
            <person name="Fulton L."/>
            <person name="Fulton R."/>
            <person name="Garcia A.C."/>
            <person name="Gardiner A."/>
            <person name="Garfield D.A."/>
            <person name="Garvin B.E."/>
            <person name="Gibson G."/>
            <person name="Gilbert D."/>
            <person name="Gnerre S."/>
            <person name="Godfrey J."/>
            <person name="Good R."/>
            <person name="Gotea V."/>
            <person name="Gravely B."/>
            <person name="Greenberg A.J."/>
            <person name="Griffiths-Jones S."/>
            <person name="Gross S."/>
            <person name="Guigo R."/>
            <person name="Gustafson E.A."/>
            <person name="Haerty W."/>
            <person name="Hahn M.W."/>
            <person name="Halligan D.L."/>
            <person name="Halpern A.L."/>
            <person name="Halter G.M."/>
            <person name="Han M.V."/>
            <person name="Heger A."/>
            <person name="Hillier L."/>
            <person name="Hinrichs A.S."/>
            <person name="Holmes I."/>
            <person name="Hoskins R.A."/>
            <person name="Hubisz M.J."/>
            <person name="Hultmark D."/>
            <person name="Huntley M.A."/>
            <person name="Jaffe D.B."/>
            <person name="Jagadeeshan S."/>
            <person name="Jeck W.R."/>
            <person name="Johnson J."/>
            <person name="Jones C.D."/>
            <person name="Jordan W.C."/>
            <person name="Karpen G.H."/>
            <person name="Kataoka E."/>
            <person name="Keightley P.D."/>
            <person name="Kheradpour P."/>
            <person name="Kirkness E.F."/>
            <person name="Koerich L.B."/>
            <person name="Kristiansen K."/>
            <person name="Kudrna D."/>
            <person name="Kulathinal R.J."/>
            <person name="Kumar S."/>
            <person name="Kwok R."/>
            <person name="Lander E."/>
            <person name="Langley C.H."/>
            <person name="Lapoint R."/>
            <person name="Lazzaro B.P."/>
            <person name="Lee S.J."/>
            <person name="Levesque L."/>
            <person name="Li R."/>
            <person name="Lin C.F."/>
            <person name="Lin M.F."/>
            <person name="Lindblad-Toh K."/>
            <person name="Llopart A."/>
            <person name="Long M."/>
            <person name="Low L."/>
            <person name="Lozovsky E."/>
            <person name="Lu J."/>
            <person name="Luo M."/>
            <person name="Machado C.A."/>
            <person name="Makalowski W."/>
            <person name="Marzo M."/>
            <person name="Matsuda M."/>
            <person name="Matzkin L."/>
            <person name="McAllister B."/>
            <person name="McBride C.S."/>
            <person name="McKernan B."/>
            <person name="McKernan K."/>
            <person name="Mendez-Lago M."/>
            <person name="Minx P."/>
            <person name="Mollenhauer M.U."/>
            <person name="Montooth K."/>
            <person name="Mount S.M."/>
            <person name="Mu X."/>
            <person name="Myers E."/>
            <person name="Negre B."/>
            <person name="Newfeld S."/>
            <person name="Nielsen R."/>
            <person name="Noor M.A."/>
            <person name="O'Grady P."/>
            <person name="Pachter L."/>
            <person name="Papaceit M."/>
            <person name="Parisi M.J."/>
            <person name="Parisi M."/>
            <person name="Parts L."/>
            <person name="Pedersen J.S."/>
            <person name="Pesole G."/>
            <person name="Phillippy A.M."/>
            <person name="Ponting C.P."/>
            <person name="Pop M."/>
            <person name="Porcelli D."/>
            <person name="Powell J.R."/>
            <person name="Prohaska S."/>
            <person name="Pruitt K."/>
            <person name="Puig M."/>
            <person name="Quesneville H."/>
            <person name="Ram K.R."/>
            <person name="Rand D."/>
            <person name="Rasmussen M.D."/>
            <person name="Reed L.K."/>
            <person name="Reenan R."/>
            <person name="Reily A."/>
            <person name="Remington K.A."/>
            <person name="Rieger T.T."/>
            <person name="Ritchie M.G."/>
            <person name="Robin C."/>
            <person name="Rogers Y.H."/>
            <person name="Rohde C."/>
            <person name="Rozas J."/>
            <person name="Rubenfield M.J."/>
            <person name="Ruiz A."/>
            <person name="Russo S."/>
            <person name="Salzberg S.L."/>
            <person name="Sanchez-Gracia A."/>
            <person name="Saranga D.J."/>
            <person name="Sato H."/>
            <person name="Schaeffer S.W."/>
            <person name="Schatz M.C."/>
            <person name="Schlenke T."/>
            <person name="Schwartz R."/>
            <person name="Segarra C."/>
            <person name="Singh R.S."/>
            <person name="Sirot L."/>
            <person name="Sirota M."/>
            <person name="Sisneros N.B."/>
            <person name="Smith C.D."/>
            <person name="Smith T.F."/>
            <person name="Spieth J."/>
            <person name="Stage D.E."/>
            <person name="Stark A."/>
            <person name="Stephan W."/>
            <person name="Strausberg R.L."/>
            <person name="Strempel S."/>
            <person name="Sturgill D."/>
            <person name="Sutton G."/>
            <person name="Sutton G.G."/>
            <person name="Tao W."/>
            <person name="Teichmann S."/>
            <person name="Tobari Y.N."/>
            <person name="Tomimura Y."/>
            <person name="Tsolas J.M."/>
            <person name="Valente V.L."/>
            <person name="Venter E."/>
            <person name="Venter J.C."/>
            <person name="Vicario S."/>
            <person name="Vieira F.G."/>
            <person name="Vilella A.J."/>
            <person name="Villasante A."/>
            <person name="Walenz B."/>
            <person name="Wang J."/>
            <person name="Wasserman M."/>
            <person name="Watts T."/>
            <person name="Wilson D."/>
            <person name="Wilson R.K."/>
            <person name="Wing R.A."/>
            <person name="Wolfner M.F."/>
            <person name="Wong A."/>
            <person name="Wong G.K."/>
            <person name="Wu C.I."/>
            <person name="Wu G."/>
            <person name="Yamamoto D."/>
            <person name="Yang H.P."/>
            <person name="Yang S.P."/>
            <person name="Yorke J.A."/>
            <person name="Yoshida K."/>
            <person name="Zdobnov E."/>
            <person name="Zhang P."/>
            <person name="Zhang Y."/>
            <person name="Zimin A.V."/>
            <person name="Baldwin J."/>
            <person name="Abdouelleil A."/>
            <person name="Abdulkadir J."/>
            <person name="Abebe A."/>
            <person name="Abera B."/>
            <person name="Abreu J."/>
            <person name="Acer S.C."/>
            <person name="Aftuck L."/>
            <person name="Alexander A."/>
            <person name="An P."/>
            <person name="Anderson E."/>
            <person name="Anderson S."/>
            <person name="Arachi H."/>
            <person name="Azer M."/>
            <person name="Bachantsang P."/>
            <person name="Barry A."/>
            <person name="Bayul T."/>
            <person name="Berlin A."/>
            <person name="Bessette D."/>
            <person name="Bloom T."/>
            <person name="Blye J."/>
            <person name="Boguslavskiy L."/>
            <person name="Bonnet C."/>
            <person name="Boukhgalter B."/>
            <person name="Bourzgui I."/>
            <person name="Brown A."/>
            <person name="Cahill P."/>
            <person name="Channer S."/>
            <person name="Cheshatsang Y."/>
            <person name="Chuda L."/>
            <person name="Citroen M."/>
            <person name="Collymore A."/>
            <person name="Cooke P."/>
            <person name="Costello M."/>
            <person name="D'Aco K."/>
            <person name="Daza R."/>
            <person name="De Haan G."/>
            <person name="DeGray S."/>
            <person name="DeMaso C."/>
            <person name="Dhargay N."/>
            <person name="Dooley K."/>
            <person name="Dooley E."/>
            <person name="Doricent M."/>
            <person name="Dorje P."/>
            <person name="Dorjee K."/>
            <person name="Dupes A."/>
            <person name="Elong R."/>
            <person name="Falk J."/>
            <person name="Farina A."/>
            <person name="Faro S."/>
            <person name="Ferguson D."/>
            <person name="Fisher S."/>
            <person name="Foley C.D."/>
            <person name="Franke A."/>
            <person name="Friedrich D."/>
            <person name="Gadbois L."/>
            <person name="Gearin G."/>
            <person name="Gearin C.R."/>
            <person name="Giannoukos G."/>
            <person name="Goode T."/>
            <person name="Graham J."/>
            <person name="Grandbois E."/>
            <person name="Grewal S."/>
            <person name="Gyaltsen K."/>
            <person name="Hafez N."/>
            <person name="Hagos B."/>
            <person name="Hall J."/>
            <person name="Henson C."/>
            <person name="Hollinger A."/>
            <person name="Honan T."/>
            <person name="Huard M.D."/>
            <person name="Hughes L."/>
            <person name="Hurhula B."/>
            <person name="Husby M.E."/>
            <person name="Kamat A."/>
            <person name="Kanga B."/>
            <person name="Kashin S."/>
            <person name="Khazanovich D."/>
            <person name="Kisner P."/>
            <person name="Lance K."/>
            <person name="Lara M."/>
            <person name="Lee W."/>
            <person name="Lennon N."/>
            <person name="Letendre F."/>
            <person name="LeVine R."/>
            <person name="Lipovsky A."/>
            <person name="Liu X."/>
            <person name="Liu J."/>
            <person name="Liu S."/>
            <person name="Lokyitsang T."/>
            <person name="Lokyitsang Y."/>
            <person name="Lubonja R."/>
            <person name="Lui A."/>
            <person name="MacDonald P."/>
            <person name="Magnisalis V."/>
            <person name="Maru K."/>
            <person name="Matthews C."/>
            <person name="McCusker W."/>
            <person name="McDonough S."/>
            <person name="Mehta T."/>
            <person name="Meldrim J."/>
            <person name="Meneus L."/>
            <person name="Mihai O."/>
            <person name="Mihalev A."/>
            <person name="Mihova T."/>
            <person name="Mittelman R."/>
            <person name="Mlenga V."/>
            <person name="Montmayeur A."/>
            <person name="Mulrain L."/>
            <person name="Navidi A."/>
            <person name="Naylor J."/>
            <person name="Negash T."/>
            <person name="Nguyen T."/>
            <person name="Nguyen N."/>
            <person name="Nicol R."/>
            <person name="Norbu C."/>
            <person name="Norbu N."/>
            <person name="Novod N."/>
            <person name="O'Neill B."/>
            <person name="Osman S."/>
            <person name="Markiewicz E."/>
            <person name="Oyono O.L."/>
            <person name="Patti C."/>
            <person name="Phunkhang P."/>
            <person name="Pierre F."/>
            <person name="Priest M."/>
            <person name="Raghuraman S."/>
            <person name="Rege F."/>
            <person name="Reyes R."/>
            <person name="Rise C."/>
            <person name="Rogov P."/>
            <person name="Ross K."/>
            <person name="Ryan E."/>
            <person name="Settipalli S."/>
            <person name="Shea T."/>
            <person name="Sherpa N."/>
            <person name="Shi L."/>
            <person name="Shih D."/>
            <person name="Sparrow T."/>
            <person name="Spaulding J."/>
            <person name="Stalker J."/>
            <person name="Stange-Thomann N."/>
            <person name="Stavropoulos S."/>
            <person name="Stone C."/>
            <person name="Strader C."/>
            <person name="Tesfaye S."/>
            <person name="Thomson T."/>
            <person name="Thoulutsang Y."/>
            <person name="Thoulutsang D."/>
            <person name="Topham K."/>
            <person name="Topping I."/>
            <person name="Tsamla T."/>
            <person name="Vassiliev H."/>
            <person name="Vo A."/>
            <person name="Wangchuk T."/>
            <person name="Wangdi T."/>
            <person name="Weiand M."/>
            <person name="Wilkinson J."/>
            <person name="Wilson A."/>
            <person name="Yadav S."/>
            <person name="Young G."/>
            <person name="Yu Q."/>
            <person name="Zembek L."/>
            <person name="Zhong D."/>
            <person name="Zimmer A."/>
            <person name="Zwirko Z."/>
            <person name="Jaffe D.B."/>
            <person name="Alvarez P."/>
            <person name="Brockman W."/>
            <person name="Butler J."/>
            <person name="Chin C."/>
            <person name="Gnerre S."/>
            <person name="Grabherr M."/>
            <person name="Kleber M."/>
            <person name="Mauceli E."/>
            <person name="MacCallum I."/>
        </authorList>
    </citation>
    <scope>NUCLEOTIDE SEQUENCE [LARGE SCALE GENOMIC DNA]</scope>
    <source>
        <strain evidence="11">Tucson 15081-1352.22</strain>
    </source>
</reference>
<dbReference type="Pfam" id="PF00400">
    <property type="entry name" value="WD40"/>
    <property type="match status" value="5"/>
</dbReference>
<evidence type="ECO:0000256" key="4">
    <source>
        <dbReference type="ARBA" id="ARBA00022860"/>
    </source>
</evidence>
<dbReference type="Pfam" id="PF08232">
    <property type="entry name" value="Striatin"/>
    <property type="match status" value="1"/>
</dbReference>
<dbReference type="InterPro" id="IPR013258">
    <property type="entry name" value="Striatin_N"/>
</dbReference>
<evidence type="ECO:0000256" key="3">
    <source>
        <dbReference type="ARBA" id="ARBA00022737"/>
    </source>
</evidence>
<feature type="compositionally biased region" description="Polar residues" evidence="8">
    <location>
        <begin position="269"/>
        <end position="279"/>
    </location>
</feature>
<feature type="repeat" description="WD" evidence="6">
    <location>
        <begin position="664"/>
        <end position="705"/>
    </location>
</feature>
<dbReference type="InterPro" id="IPR019775">
    <property type="entry name" value="WD40_repeat_CS"/>
</dbReference>
<dbReference type="PROSITE" id="PS00678">
    <property type="entry name" value="WD_REPEATS_1"/>
    <property type="match status" value="2"/>
</dbReference>
<dbReference type="EMBL" id="CH933807">
    <property type="protein sequence ID" value="KRG03473.1"/>
    <property type="molecule type" value="Genomic_DNA"/>
</dbReference>